<dbReference type="SUPFAM" id="SSF52374">
    <property type="entry name" value="Nucleotidylyl transferase"/>
    <property type="match status" value="1"/>
</dbReference>
<evidence type="ECO:0000256" key="1">
    <source>
        <dbReference type="ARBA" id="ARBA00022679"/>
    </source>
</evidence>
<name>A0A0G0ZJY2_9BACT</name>
<dbReference type="InterPro" id="IPR014729">
    <property type="entry name" value="Rossmann-like_a/b/a_fold"/>
</dbReference>
<dbReference type="AlphaFoldDB" id="A0A0G0ZJY2"/>
<evidence type="ECO:0000256" key="2">
    <source>
        <dbReference type="ARBA" id="ARBA00022695"/>
    </source>
</evidence>
<dbReference type="GO" id="GO:0016779">
    <property type="term" value="F:nucleotidyltransferase activity"/>
    <property type="evidence" value="ECO:0007669"/>
    <property type="project" value="UniProtKB-KW"/>
</dbReference>
<protein>
    <submittedName>
        <fullName evidence="4">Glycerol-3-phosphate cytidylyltransferase</fullName>
    </submittedName>
</protein>
<dbReference type="InterPro" id="IPR004027">
    <property type="entry name" value="SEC_C_motif"/>
</dbReference>
<gene>
    <name evidence="4" type="ORF">UU67_C0028G0018</name>
</gene>
<sequence>MDETSVERIVVAVSGGFDPLHIGHVRLFQEAKALGDELIVILNNDNWLLKKKGYVFMPQEERAEILQSLTVVDRVVITKHPQDPADMSVYQELSELRPHIFANGGDRKEDNIPEVALCNEIGCKMVFNVGRGGKVQSSSWLSENFIGGVPCHCGSGKKYRDCHGAAQVR</sequence>
<comment type="caution">
    <text evidence="4">The sequence shown here is derived from an EMBL/GenBank/DDBJ whole genome shotgun (WGS) entry which is preliminary data.</text>
</comment>
<reference evidence="4 5" key="1">
    <citation type="journal article" date="2015" name="Nature">
        <title>rRNA introns, odd ribosomes, and small enigmatic genomes across a large radiation of phyla.</title>
        <authorList>
            <person name="Brown C.T."/>
            <person name="Hug L.A."/>
            <person name="Thomas B.C."/>
            <person name="Sharon I."/>
            <person name="Castelle C.J."/>
            <person name="Singh A."/>
            <person name="Wilkins M.J."/>
            <person name="Williams K.H."/>
            <person name="Banfield J.F."/>
        </authorList>
    </citation>
    <scope>NUCLEOTIDE SEQUENCE [LARGE SCALE GENOMIC DNA]</scope>
</reference>
<dbReference type="PANTHER" id="PTHR43793:SF1">
    <property type="entry name" value="FAD SYNTHASE"/>
    <property type="match status" value="1"/>
</dbReference>
<dbReference type="PANTHER" id="PTHR43793">
    <property type="entry name" value="FAD SYNTHASE"/>
    <property type="match status" value="1"/>
</dbReference>
<dbReference type="Pfam" id="PF02810">
    <property type="entry name" value="SEC-C"/>
    <property type="match status" value="1"/>
</dbReference>
<dbReference type="InterPro" id="IPR004821">
    <property type="entry name" value="Cyt_trans-like"/>
</dbReference>
<dbReference type="NCBIfam" id="TIGR00125">
    <property type="entry name" value="cyt_tran_rel"/>
    <property type="match status" value="1"/>
</dbReference>
<accession>A0A0G0ZJY2</accession>
<dbReference type="Proteomes" id="UP000034753">
    <property type="component" value="Unassembled WGS sequence"/>
</dbReference>
<dbReference type="Gene3D" id="3.40.50.620">
    <property type="entry name" value="HUPs"/>
    <property type="match status" value="1"/>
</dbReference>
<keyword evidence="2 4" id="KW-0548">Nucleotidyltransferase</keyword>
<dbReference type="SUPFAM" id="SSF103642">
    <property type="entry name" value="Sec-C motif"/>
    <property type="match status" value="1"/>
</dbReference>
<dbReference type="Pfam" id="PF01467">
    <property type="entry name" value="CTP_transf_like"/>
    <property type="match status" value="1"/>
</dbReference>
<organism evidence="4 5">
    <name type="scientific">Candidatus Daviesbacteria bacterium GW2011_GWB1_41_5</name>
    <dbReference type="NCBI Taxonomy" id="1618429"/>
    <lineage>
        <taxon>Bacteria</taxon>
        <taxon>Candidatus Daviesiibacteriota</taxon>
    </lineage>
</organism>
<dbReference type="InterPro" id="IPR050385">
    <property type="entry name" value="Archaeal_FAD_synthase"/>
</dbReference>
<evidence type="ECO:0000313" key="5">
    <source>
        <dbReference type="Proteomes" id="UP000034753"/>
    </source>
</evidence>
<evidence type="ECO:0000313" key="4">
    <source>
        <dbReference type="EMBL" id="KKS13263.1"/>
    </source>
</evidence>
<keyword evidence="1 4" id="KW-0808">Transferase</keyword>
<dbReference type="EMBL" id="LCBN01000028">
    <property type="protein sequence ID" value="KKS13263.1"/>
    <property type="molecule type" value="Genomic_DNA"/>
</dbReference>
<feature type="domain" description="Cytidyltransferase-like" evidence="3">
    <location>
        <begin position="14"/>
        <end position="106"/>
    </location>
</feature>
<evidence type="ECO:0000259" key="3">
    <source>
        <dbReference type="Pfam" id="PF01467"/>
    </source>
</evidence>
<proteinExistence type="predicted"/>